<keyword evidence="7" id="KW-0539">Nucleus</keyword>
<keyword evidence="6" id="KW-0694">RNA-binding</keyword>
<feature type="domain" description="C2H2-type" evidence="10">
    <location>
        <begin position="252"/>
        <end position="281"/>
    </location>
</feature>
<dbReference type="SMART" id="SM00355">
    <property type="entry name" value="ZnF_C2H2"/>
    <property type="match status" value="9"/>
</dbReference>
<reference evidence="11" key="1">
    <citation type="journal article" date="2017" name="Front. Cell. Infect. Microbiol.">
        <title>The Distinct Transcriptional Response of the Midgut of Amblyomma sculptum and Amblyomma aureolatum Ticks to Rickettsia rickettsii Correlates to Their Differences in Susceptibility to Infection.</title>
        <authorList>
            <person name="Martins L.A."/>
            <person name="Galletti M.F.B.M."/>
            <person name="Ribeiro J.M."/>
            <person name="Fujita A."/>
            <person name="Costa F.B."/>
            <person name="Labruna M.B."/>
            <person name="Daffre S."/>
            <person name="Fogaca A.C."/>
        </authorList>
    </citation>
    <scope>NUCLEOTIDE SEQUENCE</scope>
</reference>
<accession>A0A1E1XCR0</accession>
<feature type="domain" description="C2H2-type" evidence="10">
    <location>
        <begin position="137"/>
        <end position="163"/>
    </location>
</feature>
<dbReference type="Pfam" id="PF22110">
    <property type="entry name" value="TFIIIA_zf-C2H2"/>
    <property type="match status" value="1"/>
</dbReference>
<evidence type="ECO:0000313" key="11">
    <source>
        <dbReference type="EMBL" id="JAT97035.1"/>
    </source>
</evidence>
<feature type="domain" description="C2H2-type" evidence="10">
    <location>
        <begin position="222"/>
        <end position="252"/>
    </location>
</feature>
<dbReference type="PROSITE" id="PS00028">
    <property type="entry name" value="ZINC_FINGER_C2H2_1"/>
    <property type="match status" value="9"/>
</dbReference>
<proteinExistence type="evidence at transcript level"/>
<dbReference type="FunFam" id="3.30.160.60:FF:000125">
    <property type="entry name" value="Putative zinc finger protein 143"/>
    <property type="match status" value="1"/>
</dbReference>
<dbReference type="EMBL" id="GFAC01002153">
    <property type="protein sequence ID" value="JAT97035.1"/>
    <property type="molecule type" value="mRNA"/>
</dbReference>
<feature type="domain" description="C2H2-type" evidence="10">
    <location>
        <begin position="79"/>
        <end position="104"/>
    </location>
</feature>
<feature type="domain" description="C2H2-type" evidence="10">
    <location>
        <begin position="44"/>
        <end position="74"/>
    </location>
</feature>
<name>A0A1E1XCR0_9ACAR</name>
<feature type="domain" description="C2H2-type" evidence="10">
    <location>
        <begin position="109"/>
        <end position="136"/>
    </location>
</feature>
<keyword evidence="4 8" id="KW-0863">Zinc-finger</keyword>
<keyword evidence="2" id="KW-0479">Metal-binding</keyword>
<dbReference type="Gene3D" id="3.30.160.60">
    <property type="entry name" value="Classic Zinc Finger"/>
    <property type="match status" value="6"/>
</dbReference>
<dbReference type="InterPro" id="IPR054599">
    <property type="entry name" value="TFIIIA_Zfn-C2H2"/>
</dbReference>
<dbReference type="SUPFAM" id="SSF57667">
    <property type="entry name" value="beta-beta-alpha zinc fingers"/>
    <property type="match status" value="5"/>
</dbReference>
<dbReference type="AlphaFoldDB" id="A0A1E1XCR0"/>
<evidence type="ECO:0000256" key="5">
    <source>
        <dbReference type="ARBA" id="ARBA00022833"/>
    </source>
</evidence>
<feature type="compositionally biased region" description="Basic residues" evidence="9">
    <location>
        <begin position="286"/>
        <end position="297"/>
    </location>
</feature>
<dbReference type="InterPro" id="IPR036236">
    <property type="entry name" value="Znf_C2H2_sf"/>
</dbReference>
<dbReference type="PANTHER" id="PTHR46179:SF20">
    <property type="entry name" value="TRANSCRIPTION FACTOR 3A PROTEIN-RELATED"/>
    <property type="match status" value="1"/>
</dbReference>
<evidence type="ECO:0000256" key="6">
    <source>
        <dbReference type="ARBA" id="ARBA00022884"/>
    </source>
</evidence>
<dbReference type="GO" id="GO:0008270">
    <property type="term" value="F:zinc ion binding"/>
    <property type="evidence" value="ECO:0007669"/>
    <property type="project" value="UniProtKB-KW"/>
</dbReference>
<evidence type="ECO:0000256" key="8">
    <source>
        <dbReference type="PROSITE-ProRule" id="PRU00042"/>
    </source>
</evidence>
<keyword evidence="5" id="KW-0862">Zinc</keyword>
<evidence type="ECO:0000256" key="2">
    <source>
        <dbReference type="ARBA" id="ARBA00022723"/>
    </source>
</evidence>
<dbReference type="InterPro" id="IPR013087">
    <property type="entry name" value="Znf_C2H2_type"/>
</dbReference>
<protein>
    <submittedName>
        <fullName evidence="11">Putative transcription factor 3a protein</fullName>
    </submittedName>
</protein>
<evidence type="ECO:0000256" key="4">
    <source>
        <dbReference type="ARBA" id="ARBA00022771"/>
    </source>
</evidence>
<dbReference type="InterPro" id="IPR051061">
    <property type="entry name" value="Zinc_finger_trans_reg"/>
</dbReference>
<feature type="domain" description="C2H2-type" evidence="10">
    <location>
        <begin position="193"/>
        <end position="220"/>
    </location>
</feature>
<comment type="subcellular location">
    <subcellularLocation>
        <location evidence="1">Nucleus</location>
    </subcellularLocation>
</comment>
<evidence type="ECO:0000256" key="1">
    <source>
        <dbReference type="ARBA" id="ARBA00004123"/>
    </source>
</evidence>
<feature type="domain" description="C2H2-type" evidence="10">
    <location>
        <begin position="164"/>
        <end position="194"/>
    </location>
</feature>
<feature type="region of interest" description="Disordered" evidence="9">
    <location>
        <begin position="270"/>
        <end position="297"/>
    </location>
</feature>
<organism evidence="11">
    <name type="scientific">Amblyomma aureolatum</name>
    <dbReference type="NCBI Taxonomy" id="187763"/>
    <lineage>
        <taxon>Eukaryota</taxon>
        <taxon>Metazoa</taxon>
        <taxon>Ecdysozoa</taxon>
        <taxon>Arthropoda</taxon>
        <taxon>Chelicerata</taxon>
        <taxon>Arachnida</taxon>
        <taxon>Acari</taxon>
        <taxon>Parasitiformes</taxon>
        <taxon>Ixodida</taxon>
        <taxon>Ixodoidea</taxon>
        <taxon>Ixodidae</taxon>
        <taxon>Amblyomminae</taxon>
        <taxon>Amblyomma</taxon>
    </lineage>
</organism>
<evidence type="ECO:0000259" key="10">
    <source>
        <dbReference type="PROSITE" id="PS50157"/>
    </source>
</evidence>
<dbReference type="GO" id="GO:0003723">
    <property type="term" value="F:RNA binding"/>
    <property type="evidence" value="ECO:0007669"/>
    <property type="project" value="UniProtKB-KW"/>
</dbReference>
<feature type="domain" description="C2H2-type" evidence="10">
    <location>
        <begin position="14"/>
        <end position="43"/>
    </location>
</feature>
<dbReference type="PANTHER" id="PTHR46179">
    <property type="entry name" value="ZINC FINGER PROTEIN"/>
    <property type="match status" value="1"/>
</dbReference>
<keyword evidence="3" id="KW-0677">Repeat</keyword>
<dbReference type="FunFam" id="3.30.160.60:FF:001102">
    <property type="entry name" value="Transcription factor IIIA"/>
    <property type="match status" value="1"/>
</dbReference>
<evidence type="ECO:0000256" key="7">
    <source>
        <dbReference type="ARBA" id="ARBA00023242"/>
    </source>
</evidence>
<dbReference type="GO" id="GO:0005634">
    <property type="term" value="C:nucleus"/>
    <property type="evidence" value="ECO:0007669"/>
    <property type="project" value="UniProtKB-SubCell"/>
</dbReference>
<sequence>MTGKSVCTSNETVFICCFSGCSASFPNGKKLKWHMRVHYGERPFKCAHPGCSKEYTRQFHLTRHVKKSHEAKNDQSKSFKCTQENCGKILSSENAFYKHIKYSHGRRTFQCEQCPKAFTKHQHLKVHSFEHTKILPYPCPEPGCDRAFLLPSRLKAHQNTHKGYPCDAEGCEAVFTKWTLLQKHRKVEHQKQFPCATCGRVFFSKWNLATHAETHSSDRESFCCPHEGCSRFYYQEKNLRQHIRSTHENRQFSCDVQGCTRTFFSKQSLKKHKTCHDPNKPLPQKRPNKVPAKGRRKNFPTKSAAAVLSGYVPTAESERRLLSSDTWPPLAAPGLRQCDARAHRAAQSPGSCTEHSSSVQCPEENASLVHTPRLQPAMDSCENSSQTAVPRRMQDDRCPLEQTLQVLPHLEETRLVEIDTGDRSLARENSVHEHGEVASGPEVVRETCFALPALALRHVTV</sequence>
<dbReference type="PROSITE" id="PS50157">
    <property type="entry name" value="ZINC_FINGER_C2H2_2"/>
    <property type="match status" value="9"/>
</dbReference>
<evidence type="ECO:0000256" key="3">
    <source>
        <dbReference type="ARBA" id="ARBA00022737"/>
    </source>
</evidence>
<dbReference type="Pfam" id="PF00096">
    <property type="entry name" value="zf-C2H2"/>
    <property type="match status" value="1"/>
</dbReference>
<evidence type="ECO:0000256" key="9">
    <source>
        <dbReference type="SAM" id="MobiDB-lite"/>
    </source>
</evidence>